<comment type="caution">
    <text evidence="2">The sequence shown here is derived from an EMBL/GenBank/DDBJ whole genome shotgun (WGS) entry which is preliminary data.</text>
</comment>
<dbReference type="EMBL" id="SNRW01004318">
    <property type="protein sequence ID" value="KAA6387577.1"/>
    <property type="molecule type" value="Genomic_DNA"/>
</dbReference>
<feature type="region of interest" description="Disordered" evidence="1">
    <location>
        <begin position="1"/>
        <end position="30"/>
    </location>
</feature>
<proteinExistence type="predicted"/>
<evidence type="ECO:0000313" key="3">
    <source>
        <dbReference type="Proteomes" id="UP000324800"/>
    </source>
</evidence>
<sequence length="100" mass="11322">MLSPNSELRAQPLLGQGQYTPRNEERPQSTIFPSVLNAVQEIPGISNILKMKTIKDHMCRRMLKGFDLIPVDKDDEGQHWPGYGPGIPHATDRRKSKQQS</sequence>
<reference evidence="2 3" key="1">
    <citation type="submission" date="2019-03" db="EMBL/GenBank/DDBJ databases">
        <title>Single cell metagenomics reveals metabolic interactions within the superorganism composed of flagellate Streblomastix strix and complex community of Bacteroidetes bacteria on its surface.</title>
        <authorList>
            <person name="Treitli S.C."/>
            <person name="Kolisko M."/>
            <person name="Husnik F."/>
            <person name="Keeling P."/>
            <person name="Hampl V."/>
        </authorList>
    </citation>
    <scope>NUCLEOTIDE SEQUENCE [LARGE SCALE GENOMIC DNA]</scope>
    <source>
        <strain evidence="2">ST1C</strain>
    </source>
</reference>
<gene>
    <name evidence="2" type="ORF">EZS28_016898</name>
</gene>
<accession>A0A5J4VY70</accession>
<organism evidence="2 3">
    <name type="scientific">Streblomastix strix</name>
    <dbReference type="NCBI Taxonomy" id="222440"/>
    <lineage>
        <taxon>Eukaryota</taxon>
        <taxon>Metamonada</taxon>
        <taxon>Preaxostyla</taxon>
        <taxon>Oxymonadida</taxon>
        <taxon>Streblomastigidae</taxon>
        <taxon>Streblomastix</taxon>
    </lineage>
</organism>
<name>A0A5J4VY70_9EUKA</name>
<dbReference type="Proteomes" id="UP000324800">
    <property type="component" value="Unassembled WGS sequence"/>
</dbReference>
<dbReference type="AlphaFoldDB" id="A0A5J4VY70"/>
<protein>
    <submittedName>
        <fullName evidence="2">Uncharacterized protein</fullName>
    </submittedName>
</protein>
<evidence type="ECO:0000256" key="1">
    <source>
        <dbReference type="SAM" id="MobiDB-lite"/>
    </source>
</evidence>
<feature type="region of interest" description="Disordered" evidence="1">
    <location>
        <begin position="74"/>
        <end position="100"/>
    </location>
</feature>
<evidence type="ECO:0000313" key="2">
    <source>
        <dbReference type="EMBL" id="KAA6387577.1"/>
    </source>
</evidence>